<dbReference type="Proteomes" id="UP001358193">
    <property type="component" value="Segment"/>
</dbReference>
<organism evidence="1 2">
    <name type="scientific">phage Lak_Megaphage_Sonny</name>
    <dbReference type="NCBI Taxonomy" id="3109229"/>
    <lineage>
        <taxon>Viruses</taxon>
        <taxon>Duplodnaviria</taxon>
        <taxon>Heunggongvirae</taxon>
        <taxon>Uroviricota</taxon>
        <taxon>Caudoviricetes</taxon>
        <taxon>Caudoviricetes code 15 clade</taxon>
    </lineage>
</organism>
<name>A0ABZ0Z2W7_9CAUD</name>
<evidence type="ECO:0000313" key="2">
    <source>
        <dbReference type="Proteomes" id="UP001358193"/>
    </source>
</evidence>
<proteinExistence type="predicted"/>
<evidence type="ECO:0000313" key="1">
    <source>
        <dbReference type="EMBL" id="WQJ53540.1"/>
    </source>
</evidence>
<keyword evidence="2" id="KW-1185">Reference proteome</keyword>
<protein>
    <recommendedName>
        <fullName evidence="3">Peptidase</fullName>
    </recommendedName>
</protein>
<dbReference type="EMBL" id="OR769223">
    <property type="protein sequence ID" value="WQJ53540.1"/>
    <property type="molecule type" value="Genomic_DNA"/>
</dbReference>
<accession>A0ABZ0Z2W7</accession>
<reference evidence="1 2" key="1">
    <citation type="submission" date="2023-11" db="EMBL/GenBank/DDBJ databases">
        <authorList>
            <person name="Cook R."/>
            <person name="Crisci M."/>
            <person name="Pye H."/>
            <person name="Adriaenssens E."/>
            <person name="Santini J."/>
        </authorList>
    </citation>
    <scope>NUCLEOTIDE SEQUENCE [LARGE SCALE GENOMIC DNA]</scope>
    <source>
        <strain evidence="1">Lak_Megaphage_Sonny</strain>
    </source>
</reference>
<evidence type="ECO:0008006" key="3">
    <source>
        <dbReference type="Google" id="ProtNLM"/>
    </source>
</evidence>
<sequence>MKKEDLHNKIINIVSKEVKKSLNLPDHMYMRDAITYEHALTVEIGHNYINEMFHIVDTFMECSKDIIKNIDKFTESPKYSGWIYNREDNQCIQFNVENISKCCVPIYISIIYDDEYPNIMSIQDRDKQPDIISIIINVNKLSDVNNNIAILGHEFRHALEMYVDSKKSHIGDSIINMQGEEFDDNSLKSAFFIARDIVDLFSLSEERARLNGAIHFLKETHYDFSLSDMKYKNIAYLIDQSKNQHLLYNMQMYLDEIIMRNRFGMFDIAKMVGYLWNKYCDKKIKNVNIIFSDLLNDNSDDKEISKNIENFLYANYESFRKRLSDCIATHILIT</sequence>